<sequence length="166" mass="18510">MPTNPRNRLGDLERAVMELLWTTDRSHPDGITVREVHDRIGLERGLAYTTLMTVLDRMAKKGLVNRQRDGRAWRYTAASSREELTSETLHHTLGELAGDERRSALLHFLDESTPQELEELRAALAELERRRPDAAVDSDGSSDGSSHVSSGESSGDTPSPVRHRVS</sequence>
<dbReference type="PATRIC" id="fig|1386089.3.peg.1522"/>
<comment type="similarity">
    <text evidence="1">Belongs to the BlaI transcriptional regulatory family.</text>
</comment>
<dbReference type="STRING" id="1386089.N865_00075"/>
<evidence type="ECO:0000256" key="3">
    <source>
        <dbReference type="ARBA" id="ARBA00023125"/>
    </source>
</evidence>
<dbReference type="InterPro" id="IPR005650">
    <property type="entry name" value="BlaI_family"/>
</dbReference>
<keyword evidence="3" id="KW-0238">DNA-binding</keyword>
<dbReference type="InterPro" id="IPR036388">
    <property type="entry name" value="WH-like_DNA-bd_sf"/>
</dbReference>
<evidence type="ECO:0000313" key="7">
    <source>
        <dbReference type="Proteomes" id="UP000019489"/>
    </source>
</evidence>
<feature type="compositionally biased region" description="Low complexity" evidence="5">
    <location>
        <begin position="137"/>
        <end position="156"/>
    </location>
</feature>
<evidence type="ECO:0000313" key="6">
    <source>
        <dbReference type="EMBL" id="EWT02127.1"/>
    </source>
</evidence>
<keyword evidence="4" id="KW-0804">Transcription</keyword>
<evidence type="ECO:0000256" key="4">
    <source>
        <dbReference type="ARBA" id="ARBA00023163"/>
    </source>
</evidence>
<comment type="caution">
    <text evidence="6">The sequence shown here is derived from an EMBL/GenBank/DDBJ whole genome shotgun (WGS) entry which is preliminary data.</text>
</comment>
<dbReference type="EMBL" id="AWSA01000013">
    <property type="protein sequence ID" value="EWT02127.1"/>
    <property type="molecule type" value="Genomic_DNA"/>
</dbReference>
<dbReference type="Gene3D" id="1.10.10.10">
    <property type="entry name" value="Winged helix-like DNA-binding domain superfamily/Winged helix DNA-binding domain"/>
    <property type="match status" value="1"/>
</dbReference>
<reference evidence="6 7" key="1">
    <citation type="submission" date="2013-08" db="EMBL/GenBank/DDBJ databases">
        <title>Intrasporangium oryzae NRRL B-24470.</title>
        <authorList>
            <person name="Liu H."/>
            <person name="Wang G."/>
        </authorList>
    </citation>
    <scope>NUCLEOTIDE SEQUENCE [LARGE SCALE GENOMIC DNA]</scope>
    <source>
        <strain evidence="6 7">NRRL B-24470</strain>
    </source>
</reference>
<name>W9GA76_9MICO</name>
<dbReference type="GO" id="GO:0045892">
    <property type="term" value="P:negative regulation of DNA-templated transcription"/>
    <property type="evidence" value="ECO:0007669"/>
    <property type="project" value="InterPro"/>
</dbReference>
<dbReference type="GO" id="GO:0003677">
    <property type="term" value="F:DNA binding"/>
    <property type="evidence" value="ECO:0007669"/>
    <property type="project" value="UniProtKB-KW"/>
</dbReference>
<dbReference type="OrthoDB" id="9813987at2"/>
<dbReference type="Proteomes" id="UP000019489">
    <property type="component" value="Unassembled WGS sequence"/>
</dbReference>
<keyword evidence="2" id="KW-0805">Transcription regulation</keyword>
<dbReference type="AlphaFoldDB" id="W9GA76"/>
<keyword evidence="7" id="KW-1185">Reference proteome</keyword>
<protein>
    <submittedName>
        <fullName evidence="6">CopY family transcriptional regulator</fullName>
    </submittedName>
</protein>
<dbReference type="Gene3D" id="6.10.140.850">
    <property type="match status" value="1"/>
</dbReference>
<evidence type="ECO:0000256" key="5">
    <source>
        <dbReference type="SAM" id="MobiDB-lite"/>
    </source>
</evidence>
<gene>
    <name evidence="6" type="ORF">N865_00075</name>
</gene>
<evidence type="ECO:0000256" key="1">
    <source>
        <dbReference type="ARBA" id="ARBA00011046"/>
    </source>
</evidence>
<dbReference type="InterPro" id="IPR036390">
    <property type="entry name" value="WH_DNA-bd_sf"/>
</dbReference>
<proteinExistence type="inferred from homology"/>
<feature type="region of interest" description="Disordered" evidence="5">
    <location>
        <begin position="128"/>
        <end position="166"/>
    </location>
</feature>
<organism evidence="6 7">
    <name type="scientific">Intrasporangium oryzae NRRL B-24470</name>
    <dbReference type="NCBI Taxonomy" id="1386089"/>
    <lineage>
        <taxon>Bacteria</taxon>
        <taxon>Bacillati</taxon>
        <taxon>Actinomycetota</taxon>
        <taxon>Actinomycetes</taxon>
        <taxon>Micrococcales</taxon>
        <taxon>Intrasporangiaceae</taxon>
        <taxon>Intrasporangium</taxon>
    </lineage>
</organism>
<dbReference type="Pfam" id="PF03965">
    <property type="entry name" value="Penicillinase_R"/>
    <property type="match status" value="1"/>
</dbReference>
<dbReference type="eggNOG" id="COG3682">
    <property type="taxonomic scope" value="Bacteria"/>
</dbReference>
<evidence type="ECO:0000256" key="2">
    <source>
        <dbReference type="ARBA" id="ARBA00023015"/>
    </source>
</evidence>
<accession>W9GA76</accession>
<dbReference type="RefSeq" id="WP_084328044.1">
    <property type="nucleotide sequence ID" value="NZ_AWSA01000013.1"/>
</dbReference>
<dbReference type="SUPFAM" id="SSF46785">
    <property type="entry name" value="Winged helix' DNA-binding domain"/>
    <property type="match status" value="1"/>
</dbReference>